<dbReference type="GO" id="GO:0015074">
    <property type="term" value="P:DNA integration"/>
    <property type="evidence" value="ECO:0007669"/>
    <property type="project" value="InterPro"/>
</dbReference>
<dbReference type="GO" id="GO:0006310">
    <property type="term" value="P:DNA recombination"/>
    <property type="evidence" value="ECO:0007669"/>
    <property type="project" value="UniProtKB-KW"/>
</dbReference>
<reference evidence="2 3" key="1">
    <citation type="submission" date="2018-05" db="EMBL/GenBank/DDBJ databases">
        <title>Genetic diversity of glacier-inhabiting Cryobacterium bacteria in China and description of Cryobacterium mengkeensis sp. nov. and Arthrobacter glacialis sp. nov.</title>
        <authorList>
            <person name="Liu Q."/>
            <person name="Xin Y.-H."/>
        </authorList>
    </citation>
    <scope>NUCLEOTIDE SEQUENCE [LARGE SCALE GENOMIC DNA]</scope>
    <source>
        <strain evidence="2 3">GP3</strain>
    </source>
</reference>
<keyword evidence="1" id="KW-0233">DNA recombination</keyword>
<proteinExistence type="predicted"/>
<comment type="caution">
    <text evidence="2">The sequence shown here is derived from an EMBL/GenBank/DDBJ whole genome shotgun (WGS) entry which is preliminary data.</text>
</comment>
<keyword evidence="3" id="KW-1185">Reference proteome</keyword>
<protein>
    <submittedName>
        <fullName evidence="2">Integrase</fullName>
    </submittedName>
</protein>
<dbReference type="EMBL" id="QHLZ01000001">
    <property type="protein sequence ID" value="PXA69289.1"/>
    <property type="molecule type" value="Genomic_DNA"/>
</dbReference>
<name>A0A2V3DVH0_9MICC</name>
<evidence type="ECO:0000313" key="2">
    <source>
        <dbReference type="EMBL" id="PXA69289.1"/>
    </source>
</evidence>
<dbReference type="InterPro" id="IPR013762">
    <property type="entry name" value="Integrase-like_cat_sf"/>
</dbReference>
<dbReference type="AlphaFoldDB" id="A0A2V3DVH0"/>
<gene>
    <name evidence="2" type="ORF">CVS29_01595</name>
</gene>
<sequence>MVAISTPACSSRMANVCRLCGIPRKRHTAAMRLLDAGIDIAMIAIWLGHAGIESSQPYLHANMKVKEDALNGTTPTKVESGRYHATYELLTFLSGL</sequence>
<dbReference type="InterPro" id="IPR011010">
    <property type="entry name" value="DNA_brk_join_enz"/>
</dbReference>
<dbReference type="OrthoDB" id="9801717at2"/>
<organism evidence="2 3">
    <name type="scientific">Arthrobacter psychrochitiniphilus</name>
    <dbReference type="NCBI Taxonomy" id="291045"/>
    <lineage>
        <taxon>Bacteria</taxon>
        <taxon>Bacillati</taxon>
        <taxon>Actinomycetota</taxon>
        <taxon>Actinomycetes</taxon>
        <taxon>Micrococcales</taxon>
        <taxon>Micrococcaceae</taxon>
        <taxon>Arthrobacter</taxon>
    </lineage>
</organism>
<accession>A0A2V3DVH0</accession>
<dbReference type="Proteomes" id="UP000246303">
    <property type="component" value="Unassembled WGS sequence"/>
</dbReference>
<dbReference type="SUPFAM" id="SSF56349">
    <property type="entry name" value="DNA breaking-rejoining enzymes"/>
    <property type="match status" value="1"/>
</dbReference>
<evidence type="ECO:0000313" key="3">
    <source>
        <dbReference type="Proteomes" id="UP000246303"/>
    </source>
</evidence>
<evidence type="ECO:0000256" key="1">
    <source>
        <dbReference type="ARBA" id="ARBA00023172"/>
    </source>
</evidence>
<dbReference type="GO" id="GO:0003677">
    <property type="term" value="F:DNA binding"/>
    <property type="evidence" value="ECO:0007669"/>
    <property type="project" value="InterPro"/>
</dbReference>
<dbReference type="Gene3D" id="1.10.443.10">
    <property type="entry name" value="Intergrase catalytic core"/>
    <property type="match status" value="1"/>
</dbReference>